<comment type="caution">
    <text evidence="2">The sequence shown here is derived from an EMBL/GenBank/DDBJ whole genome shotgun (WGS) entry which is preliminary data.</text>
</comment>
<dbReference type="Proteomes" id="UP001197214">
    <property type="component" value="Unassembled WGS sequence"/>
</dbReference>
<proteinExistence type="predicted"/>
<keyword evidence="3" id="KW-1185">Reference proteome</keyword>
<feature type="compositionally biased region" description="Basic and acidic residues" evidence="1">
    <location>
        <begin position="36"/>
        <end position="47"/>
    </location>
</feature>
<feature type="compositionally biased region" description="Pro residues" evidence="1">
    <location>
        <begin position="61"/>
        <end position="72"/>
    </location>
</feature>
<sequence>MHLILIVIFAILAILALWWGARLKRERKDGVDALEQDDRLQRVDSDKAVPAPGKPSATQPDMPPTAPAPPPVAGGETIATPQPVPSAVPPVPAEPAVEPVAAAPAPPAPPVAPLAPAPAGDTLTTLKGVGPKVAAKLNELGITSFAELAALSPEQAAAIDAEMGNFKGRMARDRWQEQAALLAAGDRAGYEAKFGKLG</sequence>
<accession>A0ABS6XL75</accession>
<dbReference type="Pfam" id="PF14520">
    <property type="entry name" value="HHH_5"/>
    <property type="match status" value="1"/>
</dbReference>
<gene>
    <name evidence="2" type="ORF">KY084_08775</name>
</gene>
<evidence type="ECO:0000256" key="1">
    <source>
        <dbReference type="SAM" id="MobiDB-lite"/>
    </source>
</evidence>
<evidence type="ECO:0008006" key="4">
    <source>
        <dbReference type="Google" id="ProtNLM"/>
    </source>
</evidence>
<evidence type="ECO:0000313" key="2">
    <source>
        <dbReference type="EMBL" id="MBW4330965.1"/>
    </source>
</evidence>
<evidence type="ECO:0000313" key="3">
    <source>
        <dbReference type="Proteomes" id="UP001197214"/>
    </source>
</evidence>
<protein>
    <recommendedName>
        <fullName evidence="4">Flap endonuclease-1-like 5' DNA nuclease</fullName>
    </recommendedName>
</protein>
<feature type="region of interest" description="Disordered" evidence="1">
    <location>
        <begin position="36"/>
        <end position="93"/>
    </location>
</feature>
<organism evidence="2 3">
    <name type="scientific">Stakelama flava</name>
    <dbReference type="NCBI Taxonomy" id="2860338"/>
    <lineage>
        <taxon>Bacteria</taxon>
        <taxon>Pseudomonadati</taxon>
        <taxon>Pseudomonadota</taxon>
        <taxon>Alphaproteobacteria</taxon>
        <taxon>Sphingomonadales</taxon>
        <taxon>Sphingomonadaceae</taxon>
        <taxon>Stakelama</taxon>
    </lineage>
</organism>
<name>A0ABS6XL75_9SPHN</name>
<feature type="compositionally biased region" description="Pro residues" evidence="1">
    <location>
        <begin position="82"/>
        <end position="93"/>
    </location>
</feature>
<dbReference type="EMBL" id="JAHWZX010000007">
    <property type="protein sequence ID" value="MBW4330965.1"/>
    <property type="molecule type" value="Genomic_DNA"/>
</dbReference>
<reference evidence="2 3" key="1">
    <citation type="submission" date="2021-07" db="EMBL/GenBank/DDBJ databases">
        <title>Stakelama flava sp. nov., a novel endophytic bacterium isolated from branch of Kandelia candel.</title>
        <authorList>
            <person name="Tuo L."/>
        </authorList>
    </citation>
    <scope>NUCLEOTIDE SEQUENCE [LARGE SCALE GENOMIC DNA]</scope>
    <source>
        <strain evidence="2 3">CBK3Z-3</strain>
    </source>
</reference>